<evidence type="ECO:0000256" key="1">
    <source>
        <dbReference type="ARBA" id="ARBA00006547"/>
    </source>
</evidence>
<protein>
    <submittedName>
        <fullName evidence="3">N-hydroxyarylamine O-acetyltransferase</fullName>
    </submittedName>
</protein>
<organism evidence="3 4">
    <name type="scientific">Embleya hyalina</name>
    <dbReference type="NCBI Taxonomy" id="516124"/>
    <lineage>
        <taxon>Bacteria</taxon>
        <taxon>Bacillati</taxon>
        <taxon>Actinomycetota</taxon>
        <taxon>Actinomycetes</taxon>
        <taxon>Kitasatosporales</taxon>
        <taxon>Streptomycetaceae</taxon>
        <taxon>Embleya</taxon>
    </lineage>
</organism>
<reference evidence="3 4" key="1">
    <citation type="submission" date="2018-12" db="EMBL/GenBank/DDBJ databases">
        <title>Draft genome sequence of Embleya hyalina NBRC 13850T.</title>
        <authorList>
            <person name="Komaki H."/>
            <person name="Hosoyama A."/>
            <person name="Kimura A."/>
            <person name="Ichikawa N."/>
            <person name="Tamura T."/>
        </authorList>
    </citation>
    <scope>NUCLEOTIDE SEQUENCE [LARGE SCALE GENOMIC DNA]</scope>
    <source>
        <strain evidence="3 4">NBRC 13850</strain>
    </source>
</reference>
<evidence type="ECO:0000313" key="4">
    <source>
        <dbReference type="Proteomes" id="UP000286931"/>
    </source>
</evidence>
<keyword evidence="2" id="KW-1133">Transmembrane helix</keyword>
<feature type="transmembrane region" description="Helical" evidence="2">
    <location>
        <begin position="71"/>
        <end position="92"/>
    </location>
</feature>
<dbReference type="RefSeq" id="WP_126642430.1">
    <property type="nucleotide sequence ID" value="NZ_BIFH01000042.1"/>
</dbReference>
<dbReference type="OrthoDB" id="7181050at2"/>
<accession>A0A401Z1K6</accession>
<keyword evidence="2" id="KW-0812">Transmembrane</keyword>
<dbReference type="SUPFAM" id="SSF54001">
    <property type="entry name" value="Cysteine proteinases"/>
    <property type="match status" value="1"/>
</dbReference>
<evidence type="ECO:0000256" key="2">
    <source>
        <dbReference type="SAM" id="Phobius"/>
    </source>
</evidence>
<dbReference type="GO" id="GO:0016407">
    <property type="term" value="F:acetyltransferase activity"/>
    <property type="evidence" value="ECO:0007669"/>
    <property type="project" value="InterPro"/>
</dbReference>
<dbReference type="PANTHER" id="PTHR11786">
    <property type="entry name" value="N-HYDROXYARYLAMINE O-ACETYLTRANSFERASE"/>
    <property type="match status" value="1"/>
</dbReference>
<dbReference type="PANTHER" id="PTHR11786:SF0">
    <property type="entry name" value="ARYLAMINE N-ACETYLTRANSFERASE 4-RELATED"/>
    <property type="match status" value="1"/>
</dbReference>
<dbReference type="EMBL" id="BIFH01000042">
    <property type="protein sequence ID" value="GCE00727.1"/>
    <property type="molecule type" value="Genomic_DNA"/>
</dbReference>
<keyword evidence="4" id="KW-1185">Reference proteome</keyword>
<name>A0A401Z1K6_9ACTN</name>
<gene>
    <name evidence="3" type="ORF">EHYA_08453</name>
</gene>
<dbReference type="Gene3D" id="3.30.2140.10">
    <property type="entry name" value="Arylamine N-acetyltransferase"/>
    <property type="match status" value="1"/>
</dbReference>
<dbReference type="AlphaFoldDB" id="A0A401Z1K6"/>
<proteinExistence type="inferred from homology"/>
<comment type="similarity">
    <text evidence="1">Belongs to the arylamine N-acetyltransferase family.</text>
</comment>
<keyword evidence="2" id="KW-0472">Membrane</keyword>
<dbReference type="InterPro" id="IPR038765">
    <property type="entry name" value="Papain-like_cys_pep_sf"/>
</dbReference>
<dbReference type="Pfam" id="PF00797">
    <property type="entry name" value="Acetyltransf_2"/>
    <property type="match status" value="1"/>
</dbReference>
<sequence length="263" mass="29385">MRDDVDDYLKRIGATRPWTADAAALADLQERHLMSVPFENLDVHLGVPIELGQAAVDKVVRRRRGGGCRELNASAFPFLLGALGFTCVLLGGRVYRGGRPGIPPGHVLIRVEASEPWLVDVGFGAGSLRPLRLDERGPQHDPRGTFRFVEAPHGDLDLLRDGEPVYRIESHPREADDFRPMVWWYRNSPDSPYARHLFCTLVTETGRITISNDTLVTTVHGNRYERRLTSAADTRRAYLEHFGITLDRLPPVPQGLTNPIPLG</sequence>
<comment type="caution">
    <text evidence="3">The sequence shown here is derived from an EMBL/GenBank/DDBJ whole genome shotgun (WGS) entry which is preliminary data.</text>
</comment>
<dbReference type="Proteomes" id="UP000286931">
    <property type="component" value="Unassembled WGS sequence"/>
</dbReference>
<dbReference type="Gene3D" id="2.40.128.150">
    <property type="entry name" value="Cysteine proteinases"/>
    <property type="match status" value="1"/>
</dbReference>
<evidence type="ECO:0000313" key="3">
    <source>
        <dbReference type="EMBL" id="GCE00727.1"/>
    </source>
</evidence>
<dbReference type="InterPro" id="IPR001447">
    <property type="entry name" value="Arylamine_N-AcTrfase"/>
</dbReference>
<keyword evidence="3" id="KW-0808">Transferase</keyword>